<feature type="compositionally biased region" description="Low complexity" evidence="1">
    <location>
        <begin position="245"/>
        <end position="254"/>
    </location>
</feature>
<dbReference type="OrthoDB" id="162989at2759"/>
<keyword evidence="3" id="KW-1185">Reference proteome</keyword>
<evidence type="ECO:0000256" key="1">
    <source>
        <dbReference type="SAM" id="MobiDB-lite"/>
    </source>
</evidence>
<gene>
    <name evidence="2" type="ORF">AMTR_s00182p00053870</name>
</gene>
<dbReference type="OMA" id="TMTVPCV"/>
<dbReference type="Gramene" id="ERN16349">
    <property type="protein sequence ID" value="ERN16349"/>
    <property type="gene ID" value="AMTR_s00182p00053870"/>
</dbReference>
<dbReference type="Proteomes" id="UP000017836">
    <property type="component" value="Unassembled WGS sequence"/>
</dbReference>
<dbReference type="eggNOG" id="ENOG502QR7K">
    <property type="taxonomic scope" value="Eukaryota"/>
</dbReference>
<evidence type="ECO:0000313" key="3">
    <source>
        <dbReference type="Proteomes" id="UP000017836"/>
    </source>
</evidence>
<feature type="compositionally biased region" description="Acidic residues" evidence="1">
    <location>
        <begin position="258"/>
        <end position="293"/>
    </location>
</feature>
<dbReference type="EMBL" id="KI392466">
    <property type="protein sequence ID" value="ERN16349.1"/>
    <property type="molecule type" value="Genomic_DNA"/>
</dbReference>
<protein>
    <submittedName>
        <fullName evidence="2">Uncharacterized protein</fullName>
    </submittedName>
</protein>
<sequence length="367" mass="40577">MDTPSSIRRVTRSQTRAALNSSSASKTGDNPPKFRNGSGRNGDRAALIDITNDSPIVGLALGLSKNQETPASSTKRRNPLKSIMKTPGSGEALLRCQVRSLLQRVEEEGSPFNVGSDNLPPLRLQSLFVSPSRLLAPTPANTPQVPNLSAEITGDNGIHLGSLSIGLAAKEEQEYQLSEVVDSLTQDSMVMDSHETPTITRALLFDSPGKQGDRYSISSSPHSVITCEEEICKQNKATMDDDSSEWSVEVHVSSPNGDLEEKEEDDEEEREEEEEEEKEDEGDGEREGKEIDDDLCAELCEELSKICVQENRRLPKPMGKHTRFIYNSNDEIEREEIVNQDADLNVLHLRGIPTPKGKHLRFPEDED</sequence>
<dbReference type="KEGG" id="atr:18444656"/>
<proteinExistence type="predicted"/>
<dbReference type="HOGENOM" id="CLU_037169_0_0_1"/>
<organism evidence="2 3">
    <name type="scientific">Amborella trichopoda</name>
    <dbReference type="NCBI Taxonomy" id="13333"/>
    <lineage>
        <taxon>Eukaryota</taxon>
        <taxon>Viridiplantae</taxon>
        <taxon>Streptophyta</taxon>
        <taxon>Embryophyta</taxon>
        <taxon>Tracheophyta</taxon>
        <taxon>Spermatophyta</taxon>
        <taxon>Magnoliopsida</taxon>
        <taxon>Amborellales</taxon>
        <taxon>Amborellaceae</taxon>
        <taxon>Amborella</taxon>
    </lineage>
</organism>
<dbReference type="PANTHER" id="PTHR47512:SF3">
    <property type="entry name" value="CHALCONE-FLAVONONE ISOMERASE FAMILY PROTEIN"/>
    <property type="match status" value="1"/>
</dbReference>
<evidence type="ECO:0000313" key="2">
    <source>
        <dbReference type="EMBL" id="ERN16349.1"/>
    </source>
</evidence>
<reference evidence="3" key="1">
    <citation type="journal article" date="2013" name="Science">
        <title>The Amborella genome and the evolution of flowering plants.</title>
        <authorList>
            <consortium name="Amborella Genome Project"/>
        </authorList>
    </citation>
    <scope>NUCLEOTIDE SEQUENCE [LARGE SCALE GENOMIC DNA]</scope>
</reference>
<accession>U5D1N8</accession>
<feature type="region of interest" description="Disordered" evidence="1">
    <location>
        <begin position="66"/>
        <end position="87"/>
    </location>
</feature>
<dbReference type="STRING" id="13333.U5D1N8"/>
<dbReference type="AlphaFoldDB" id="U5D1N8"/>
<feature type="region of interest" description="Disordered" evidence="1">
    <location>
        <begin position="236"/>
        <end position="293"/>
    </location>
</feature>
<name>U5D1N8_AMBTC</name>
<feature type="region of interest" description="Disordered" evidence="1">
    <location>
        <begin position="1"/>
        <end position="46"/>
    </location>
</feature>
<feature type="compositionally biased region" description="Polar residues" evidence="1">
    <location>
        <begin position="1"/>
        <end position="28"/>
    </location>
</feature>
<dbReference type="PANTHER" id="PTHR47512">
    <property type="entry name" value="EXPRESSED PROTEIN"/>
    <property type="match status" value="1"/>
</dbReference>